<protein>
    <recommendedName>
        <fullName evidence="1">Integrase catalytic domain-containing protein</fullName>
    </recommendedName>
</protein>
<dbReference type="FunFam" id="1.10.340.70:FF:000001">
    <property type="entry name" value="Retrovirus-related Pol polyprotein from transposon gypsy-like Protein"/>
    <property type="match status" value="1"/>
</dbReference>
<dbReference type="Gene3D" id="1.10.340.70">
    <property type="match status" value="1"/>
</dbReference>
<proteinExistence type="predicted"/>
<dbReference type="GO" id="GO:0003676">
    <property type="term" value="F:nucleic acid binding"/>
    <property type="evidence" value="ECO:0007669"/>
    <property type="project" value="InterPro"/>
</dbReference>
<dbReference type="InterPro" id="IPR041588">
    <property type="entry name" value="Integrase_H2C2"/>
</dbReference>
<dbReference type="AlphaFoldDB" id="A0A8B6E2V0"/>
<sequence length="325" mass="37333">MFILPYLKDGCEPISNDLFLAPPAAKSHWINKERFFLDDNGILKSQPKTEGANTRLVVPASLRQTVMELCHELPSAGHQGVSRTMSKIKDKYHWYNMTKDINLFVLSCDTCNKNKKASRHNQFTKWTECIPLPSQTAEVTAQAAINEFFTRFGYPFQLFSDQGRNFESALFKAVCDLLQIHKARTTPYRPQSNGQVERQNRSLMDAVRCFVDSQQENWDQHIAQLGGAMRSSVNRRSGYTLNKLMLGRETNQPADLMFGSQRQRKYEGADMYIIDSEKAIKSAHTIARDKLKTSQERMKRDYDLRVLEKSYQPGDLVYVLDTAQI</sequence>
<evidence type="ECO:0000313" key="3">
    <source>
        <dbReference type="Proteomes" id="UP000596742"/>
    </source>
</evidence>
<dbReference type="Gene3D" id="3.30.420.10">
    <property type="entry name" value="Ribonuclease H-like superfamily/Ribonuclease H"/>
    <property type="match status" value="1"/>
</dbReference>
<accession>A0A8B6E2V0</accession>
<dbReference type="InterPro" id="IPR001584">
    <property type="entry name" value="Integrase_cat-core"/>
</dbReference>
<dbReference type="Pfam" id="PF17921">
    <property type="entry name" value="Integrase_H2C2"/>
    <property type="match status" value="1"/>
</dbReference>
<dbReference type="FunFam" id="3.30.420.10:FF:000032">
    <property type="entry name" value="Retrovirus-related Pol polyprotein from transposon 297-like Protein"/>
    <property type="match status" value="1"/>
</dbReference>
<dbReference type="GO" id="GO:0015074">
    <property type="term" value="P:DNA integration"/>
    <property type="evidence" value="ECO:0007669"/>
    <property type="project" value="InterPro"/>
</dbReference>
<feature type="domain" description="Integrase catalytic" evidence="1">
    <location>
        <begin position="83"/>
        <end position="261"/>
    </location>
</feature>
<organism evidence="2 3">
    <name type="scientific">Mytilus galloprovincialis</name>
    <name type="common">Mediterranean mussel</name>
    <dbReference type="NCBI Taxonomy" id="29158"/>
    <lineage>
        <taxon>Eukaryota</taxon>
        <taxon>Metazoa</taxon>
        <taxon>Spiralia</taxon>
        <taxon>Lophotrochozoa</taxon>
        <taxon>Mollusca</taxon>
        <taxon>Bivalvia</taxon>
        <taxon>Autobranchia</taxon>
        <taxon>Pteriomorphia</taxon>
        <taxon>Mytilida</taxon>
        <taxon>Mytiloidea</taxon>
        <taxon>Mytilidae</taxon>
        <taxon>Mytilinae</taxon>
        <taxon>Mytilus</taxon>
    </lineage>
</organism>
<dbReference type="InterPro" id="IPR050951">
    <property type="entry name" value="Retrovirus_Pol_polyprotein"/>
</dbReference>
<dbReference type="InterPro" id="IPR012337">
    <property type="entry name" value="RNaseH-like_sf"/>
</dbReference>
<comment type="caution">
    <text evidence="2">The sequence shown here is derived from an EMBL/GenBank/DDBJ whole genome shotgun (WGS) entry which is preliminary data.</text>
</comment>
<dbReference type="SUPFAM" id="SSF53098">
    <property type="entry name" value="Ribonuclease H-like"/>
    <property type="match status" value="1"/>
</dbReference>
<reference evidence="2" key="1">
    <citation type="submission" date="2018-11" db="EMBL/GenBank/DDBJ databases">
        <authorList>
            <person name="Alioto T."/>
            <person name="Alioto T."/>
        </authorList>
    </citation>
    <scope>NUCLEOTIDE SEQUENCE</scope>
</reference>
<dbReference type="Proteomes" id="UP000596742">
    <property type="component" value="Unassembled WGS sequence"/>
</dbReference>
<dbReference type="EMBL" id="UYJE01004522">
    <property type="protein sequence ID" value="VDI28768.1"/>
    <property type="molecule type" value="Genomic_DNA"/>
</dbReference>
<evidence type="ECO:0000259" key="1">
    <source>
        <dbReference type="PROSITE" id="PS50994"/>
    </source>
</evidence>
<keyword evidence="3" id="KW-1185">Reference proteome</keyword>
<dbReference type="InterPro" id="IPR036397">
    <property type="entry name" value="RNaseH_sf"/>
</dbReference>
<evidence type="ECO:0000313" key="2">
    <source>
        <dbReference type="EMBL" id="VDI28768.1"/>
    </source>
</evidence>
<dbReference type="PANTHER" id="PTHR37984">
    <property type="entry name" value="PROTEIN CBG26694"/>
    <property type="match status" value="1"/>
</dbReference>
<dbReference type="OrthoDB" id="10047254at2759"/>
<dbReference type="PANTHER" id="PTHR37984:SF15">
    <property type="entry name" value="INTEGRASE CATALYTIC DOMAIN-CONTAINING PROTEIN"/>
    <property type="match status" value="1"/>
</dbReference>
<dbReference type="PROSITE" id="PS50994">
    <property type="entry name" value="INTEGRASE"/>
    <property type="match status" value="1"/>
</dbReference>
<gene>
    <name evidence="2" type="ORF">MGAL_10B094041</name>
</gene>
<name>A0A8B6E2V0_MYTGA</name>